<evidence type="ECO:0000313" key="4">
    <source>
        <dbReference type="Proteomes" id="UP001168478"/>
    </source>
</evidence>
<dbReference type="AlphaFoldDB" id="A0AAW7JFA4"/>
<dbReference type="EMBL" id="JAUEIF010000001">
    <property type="protein sequence ID" value="MDN0024227.1"/>
    <property type="molecule type" value="Genomic_DNA"/>
</dbReference>
<gene>
    <name evidence="1" type="ORF">QVN81_01645</name>
    <name evidence="2" type="ORF">QVN84_01635</name>
</gene>
<proteinExistence type="predicted"/>
<dbReference type="EMBL" id="JAUEIE010000001">
    <property type="protein sequence ID" value="MDN0021731.1"/>
    <property type="molecule type" value="Genomic_DNA"/>
</dbReference>
<name>A0AAW7JFA4_9BACT</name>
<comment type="caution">
    <text evidence="2">The sequence shown here is derived from an EMBL/GenBank/DDBJ whole genome shotgun (WGS) entry which is preliminary data.</text>
</comment>
<organism evidence="2 4">
    <name type="scientific">Leyella lascolaii</name>
    <dbReference type="NCBI Taxonomy" id="1776379"/>
    <lineage>
        <taxon>Bacteria</taxon>
        <taxon>Pseudomonadati</taxon>
        <taxon>Bacteroidota</taxon>
        <taxon>Bacteroidia</taxon>
        <taxon>Bacteroidales</taxon>
        <taxon>Prevotellaceae</taxon>
        <taxon>Leyella</taxon>
    </lineage>
</organism>
<reference evidence="2" key="2">
    <citation type="submission" date="2023-08" db="EMBL/GenBank/DDBJ databases">
        <title>Identification and characterization of horizontal gene transfer across gut microbiota members of farm animals based on homology search.</title>
        <authorList>
            <person name="Schwarzerova J."/>
            <person name="Nykrynova M."/>
            <person name="Jureckova K."/>
            <person name="Cejkova D."/>
            <person name="Rychlik I."/>
        </authorList>
    </citation>
    <scope>NUCLEOTIDE SEQUENCE</scope>
    <source>
        <strain evidence="2">ET15</strain>
        <strain evidence="1">ET37</strain>
    </source>
</reference>
<sequence>MLQRDYILRLIREFMAAIERMLRKKEIADRREEIKQLYEQYVGPYALYRNATTDEVMLALAGLDPEQRMARMEMLAELFYVEADTVSFPDNEFLLEKAFALFSVIEKEGKTYSMRRRWKMQDILERTGKDSHRSAERNENILQS</sequence>
<dbReference type="RefSeq" id="WP_021992670.1">
    <property type="nucleotide sequence ID" value="NZ_CAUWBX010000017.1"/>
</dbReference>
<protein>
    <submittedName>
        <fullName evidence="2">Uncharacterized protein</fullName>
    </submittedName>
</protein>
<evidence type="ECO:0000313" key="3">
    <source>
        <dbReference type="Proteomes" id="UP001167831"/>
    </source>
</evidence>
<evidence type="ECO:0000313" key="1">
    <source>
        <dbReference type="EMBL" id="MDN0021731.1"/>
    </source>
</evidence>
<accession>A0AAW7JFA4</accession>
<dbReference type="Proteomes" id="UP001168478">
    <property type="component" value="Unassembled WGS sequence"/>
</dbReference>
<dbReference type="Proteomes" id="UP001167831">
    <property type="component" value="Unassembled WGS sequence"/>
</dbReference>
<reference evidence="2" key="1">
    <citation type="submission" date="2023-06" db="EMBL/GenBank/DDBJ databases">
        <authorList>
            <person name="Zeman M."/>
            <person name="Kubasova T."/>
            <person name="Jahodarova E."/>
            <person name="Nykrynova M."/>
            <person name="Rychlik I."/>
        </authorList>
    </citation>
    <scope>NUCLEOTIDE SEQUENCE</scope>
    <source>
        <strain evidence="2">ET15</strain>
        <strain evidence="1">ET37</strain>
    </source>
</reference>
<evidence type="ECO:0000313" key="2">
    <source>
        <dbReference type="EMBL" id="MDN0024227.1"/>
    </source>
</evidence>
<keyword evidence="3" id="KW-1185">Reference proteome</keyword>